<keyword evidence="3" id="KW-1185">Reference proteome</keyword>
<sequence length="84" mass="9485">MPKLSLVRALFRLVALISCILAVEAHSAEKSLVHQHLLDLDGMMQRRIVRVLVPYSKTIYFIDKGKQYGTAVEFGTALEKMPMP</sequence>
<accession>A0A839UAK4</accession>
<reference evidence="2 3" key="1">
    <citation type="submission" date="2020-08" db="EMBL/GenBank/DDBJ databases">
        <title>Genomic Encyclopedia of Type Strains, Phase III (KMG-III): the genomes of soil and plant-associated and newly described type strains.</title>
        <authorList>
            <person name="Whitman W."/>
        </authorList>
    </citation>
    <scope>NUCLEOTIDE SEQUENCE [LARGE SCALE GENOMIC DNA]</scope>
    <source>
        <strain evidence="2 3">CECT 7015</strain>
    </source>
</reference>
<feature type="chain" id="PRO_5032972526" description="Lytic transglycosylase F" evidence="1">
    <location>
        <begin position="28"/>
        <end position="84"/>
    </location>
</feature>
<feature type="signal peptide" evidence="1">
    <location>
        <begin position="1"/>
        <end position="27"/>
    </location>
</feature>
<proteinExistence type="predicted"/>
<protein>
    <recommendedName>
        <fullName evidence="4">Lytic transglycosylase F</fullName>
    </recommendedName>
</protein>
<dbReference type="AlphaFoldDB" id="A0A839UAK4"/>
<keyword evidence="1" id="KW-0732">Signal</keyword>
<dbReference type="RefSeq" id="WP_112528985.1">
    <property type="nucleotide sequence ID" value="NZ_JACHXN010000006.1"/>
</dbReference>
<dbReference type="Proteomes" id="UP000554520">
    <property type="component" value="Unassembled WGS sequence"/>
</dbReference>
<dbReference type="EMBL" id="JACHXN010000006">
    <property type="protein sequence ID" value="MBB3145972.1"/>
    <property type="molecule type" value="Genomic_DNA"/>
</dbReference>
<organism evidence="2 3">
    <name type="scientific">Phyllobacterium trifolii</name>
    <dbReference type="NCBI Taxonomy" id="300193"/>
    <lineage>
        <taxon>Bacteria</taxon>
        <taxon>Pseudomonadati</taxon>
        <taxon>Pseudomonadota</taxon>
        <taxon>Alphaproteobacteria</taxon>
        <taxon>Hyphomicrobiales</taxon>
        <taxon>Phyllobacteriaceae</taxon>
        <taxon>Phyllobacterium</taxon>
    </lineage>
</organism>
<evidence type="ECO:0000313" key="2">
    <source>
        <dbReference type="EMBL" id="MBB3145972.1"/>
    </source>
</evidence>
<name>A0A839UAK4_9HYPH</name>
<evidence type="ECO:0000256" key="1">
    <source>
        <dbReference type="SAM" id="SignalP"/>
    </source>
</evidence>
<comment type="caution">
    <text evidence="2">The sequence shown here is derived from an EMBL/GenBank/DDBJ whole genome shotgun (WGS) entry which is preliminary data.</text>
</comment>
<evidence type="ECO:0008006" key="4">
    <source>
        <dbReference type="Google" id="ProtNLM"/>
    </source>
</evidence>
<evidence type="ECO:0000313" key="3">
    <source>
        <dbReference type="Proteomes" id="UP000554520"/>
    </source>
</evidence>
<gene>
    <name evidence="2" type="ORF">FHS21_002386</name>
</gene>